<sequence>MAQLYSINCHQQTKRTEKKIRTCDTWRTQGSTNIQGDVGNGKGW</sequence>
<accession>A0A834W8A9</accession>
<organism evidence="1 2">
    <name type="scientific">Senna tora</name>
    <dbReference type="NCBI Taxonomy" id="362788"/>
    <lineage>
        <taxon>Eukaryota</taxon>
        <taxon>Viridiplantae</taxon>
        <taxon>Streptophyta</taxon>
        <taxon>Embryophyta</taxon>
        <taxon>Tracheophyta</taxon>
        <taxon>Spermatophyta</taxon>
        <taxon>Magnoliopsida</taxon>
        <taxon>eudicotyledons</taxon>
        <taxon>Gunneridae</taxon>
        <taxon>Pentapetalae</taxon>
        <taxon>rosids</taxon>
        <taxon>fabids</taxon>
        <taxon>Fabales</taxon>
        <taxon>Fabaceae</taxon>
        <taxon>Caesalpinioideae</taxon>
        <taxon>Cassia clade</taxon>
        <taxon>Senna</taxon>
    </lineage>
</organism>
<dbReference type="Proteomes" id="UP000634136">
    <property type="component" value="Unassembled WGS sequence"/>
</dbReference>
<keyword evidence="2" id="KW-1185">Reference proteome</keyword>
<reference evidence="1" key="1">
    <citation type="submission" date="2020-09" db="EMBL/GenBank/DDBJ databases">
        <title>Genome-Enabled Discovery of Anthraquinone Biosynthesis in Senna tora.</title>
        <authorList>
            <person name="Kang S.-H."/>
            <person name="Pandey R.P."/>
            <person name="Lee C.-M."/>
            <person name="Sim J.-S."/>
            <person name="Jeong J.-T."/>
            <person name="Choi B.-S."/>
            <person name="Jung M."/>
            <person name="Ginzburg D."/>
            <person name="Zhao K."/>
            <person name="Won S.Y."/>
            <person name="Oh T.-J."/>
            <person name="Yu Y."/>
            <person name="Kim N.-H."/>
            <person name="Lee O.R."/>
            <person name="Lee T.-H."/>
            <person name="Bashyal P."/>
            <person name="Kim T.-S."/>
            <person name="Lee W.-H."/>
            <person name="Kawkins C."/>
            <person name="Kim C.-K."/>
            <person name="Kim J.S."/>
            <person name="Ahn B.O."/>
            <person name="Rhee S.Y."/>
            <person name="Sohng J.K."/>
        </authorList>
    </citation>
    <scope>NUCLEOTIDE SEQUENCE</scope>
    <source>
        <tissue evidence="1">Leaf</tissue>
    </source>
</reference>
<gene>
    <name evidence="1" type="ORF">G2W53_036059</name>
</gene>
<evidence type="ECO:0000313" key="1">
    <source>
        <dbReference type="EMBL" id="KAF7809316.1"/>
    </source>
</evidence>
<protein>
    <submittedName>
        <fullName evidence="1">Uncharacterized protein</fullName>
    </submittedName>
</protein>
<name>A0A834W8A9_9FABA</name>
<evidence type="ECO:0000313" key="2">
    <source>
        <dbReference type="Proteomes" id="UP000634136"/>
    </source>
</evidence>
<comment type="caution">
    <text evidence="1">The sequence shown here is derived from an EMBL/GenBank/DDBJ whole genome shotgun (WGS) entry which is preliminary data.</text>
</comment>
<proteinExistence type="predicted"/>
<dbReference type="EMBL" id="JAAIUW010000011">
    <property type="protein sequence ID" value="KAF7809316.1"/>
    <property type="molecule type" value="Genomic_DNA"/>
</dbReference>
<dbReference type="AlphaFoldDB" id="A0A834W8A9"/>